<feature type="domain" description="HTH gntR-type" evidence="4">
    <location>
        <begin position="7"/>
        <end position="73"/>
    </location>
</feature>
<dbReference type="InterPro" id="IPR000524">
    <property type="entry name" value="Tscrpt_reg_HTH_GntR"/>
</dbReference>
<comment type="caution">
    <text evidence="5">The sequence shown here is derived from an EMBL/GenBank/DDBJ whole genome shotgun (WGS) entry which is preliminary data.</text>
</comment>
<dbReference type="PANTHER" id="PTHR44846:SF12">
    <property type="entry name" value="HTH-TYPE TRANSCRIPTIONAL REGULATOR TRER"/>
    <property type="match status" value="1"/>
</dbReference>
<proteinExistence type="predicted"/>
<dbReference type="GO" id="GO:0045892">
    <property type="term" value="P:negative regulation of DNA-templated transcription"/>
    <property type="evidence" value="ECO:0007669"/>
    <property type="project" value="TreeGrafter"/>
</dbReference>
<dbReference type="InterPro" id="IPR036388">
    <property type="entry name" value="WH-like_DNA-bd_sf"/>
</dbReference>
<organism evidence="5 6">
    <name type="scientific">Candidatus Limosilactobacillus merdigallinarum</name>
    <dbReference type="NCBI Taxonomy" id="2838652"/>
    <lineage>
        <taxon>Bacteria</taxon>
        <taxon>Bacillati</taxon>
        <taxon>Bacillota</taxon>
        <taxon>Bacilli</taxon>
        <taxon>Lactobacillales</taxon>
        <taxon>Lactobacillaceae</taxon>
        <taxon>Limosilactobacillus</taxon>
    </lineage>
</organism>
<dbReference type="PANTHER" id="PTHR44846">
    <property type="entry name" value="MANNOSYL-D-GLYCERATE TRANSPORT/METABOLISM SYSTEM REPRESSOR MNGR-RELATED"/>
    <property type="match status" value="1"/>
</dbReference>
<dbReference type="EMBL" id="DXFH01000011">
    <property type="protein sequence ID" value="HIX35414.1"/>
    <property type="molecule type" value="Genomic_DNA"/>
</dbReference>
<dbReference type="CDD" id="cd07377">
    <property type="entry name" value="WHTH_GntR"/>
    <property type="match status" value="1"/>
</dbReference>
<dbReference type="InterPro" id="IPR036390">
    <property type="entry name" value="WH_DNA-bd_sf"/>
</dbReference>
<dbReference type="PRINTS" id="PR00035">
    <property type="entry name" value="HTHGNTR"/>
</dbReference>
<keyword evidence="2" id="KW-0238">DNA-binding</keyword>
<accession>A0A9D1VHN4</accession>
<name>A0A9D1VHN4_9LACO</name>
<dbReference type="PROSITE" id="PS50949">
    <property type="entry name" value="HTH_GNTR"/>
    <property type="match status" value="1"/>
</dbReference>
<dbReference type="SMART" id="SM00345">
    <property type="entry name" value="HTH_GNTR"/>
    <property type="match status" value="1"/>
</dbReference>
<dbReference type="GO" id="GO:0003677">
    <property type="term" value="F:DNA binding"/>
    <property type="evidence" value="ECO:0007669"/>
    <property type="project" value="UniProtKB-KW"/>
</dbReference>
<dbReference type="AlphaFoldDB" id="A0A9D1VHN4"/>
<evidence type="ECO:0000256" key="3">
    <source>
        <dbReference type="ARBA" id="ARBA00023163"/>
    </source>
</evidence>
<dbReference type="SUPFAM" id="SSF46785">
    <property type="entry name" value="Winged helix' DNA-binding domain"/>
    <property type="match status" value="1"/>
</dbReference>
<dbReference type="Proteomes" id="UP000824231">
    <property type="component" value="Unassembled WGS sequence"/>
</dbReference>
<dbReference type="Pfam" id="PF00392">
    <property type="entry name" value="GntR"/>
    <property type="match status" value="1"/>
</dbReference>
<evidence type="ECO:0000259" key="4">
    <source>
        <dbReference type="PROSITE" id="PS50949"/>
    </source>
</evidence>
<dbReference type="InterPro" id="IPR050679">
    <property type="entry name" value="Bact_HTH_transcr_reg"/>
</dbReference>
<dbReference type="Gene3D" id="1.10.10.10">
    <property type="entry name" value="Winged helix-like DNA-binding domain superfamily/Winged helix DNA-binding domain"/>
    <property type="match status" value="1"/>
</dbReference>
<evidence type="ECO:0000256" key="2">
    <source>
        <dbReference type="ARBA" id="ARBA00023125"/>
    </source>
</evidence>
<protein>
    <submittedName>
        <fullName evidence="5">GntR family transcriptional regulator</fullName>
    </submittedName>
</protein>
<keyword evidence="1" id="KW-0805">Transcription regulation</keyword>
<evidence type="ECO:0000256" key="1">
    <source>
        <dbReference type="ARBA" id="ARBA00023015"/>
    </source>
</evidence>
<dbReference type="GO" id="GO:0003700">
    <property type="term" value="F:DNA-binding transcription factor activity"/>
    <property type="evidence" value="ECO:0007669"/>
    <property type="project" value="InterPro"/>
</dbReference>
<evidence type="ECO:0000313" key="6">
    <source>
        <dbReference type="Proteomes" id="UP000824231"/>
    </source>
</evidence>
<sequence>MVRMPIVPKYVQIYNKILNKIENAEYSHKIPSENQLTQDFNCSRVTIRSALALLKEDKVIYSVKGEGNFINRNKSSSSTGIEVNSSLFTSSCNVTVDSNDIAMKCNDGTAYSKKVFGNTKRYGSFNVWFKHNDQVIGNEFSIITDAALPDGFEKYDKVALKHFISHKIYQNAAHIQVNMQQSLRKANTFHHKFFSNDDVVMLIEENLNNKEGQTFAQNKYYIPLKYLLVKLNKYGNSLSQ</sequence>
<reference evidence="5" key="1">
    <citation type="journal article" date="2021" name="PeerJ">
        <title>Extensive microbial diversity within the chicken gut microbiome revealed by metagenomics and culture.</title>
        <authorList>
            <person name="Gilroy R."/>
            <person name="Ravi A."/>
            <person name="Getino M."/>
            <person name="Pursley I."/>
            <person name="Horton D.L."/>
            <person name="Alikhan N.F."/>
            <person name="Baker D."/>
            <person name="Gharbi K."/>
            <person name="Hall N."/>
            <person name="Watson M."/>
            <person name="Adriaenssens E.M."/>
            <person name="Foster-Nyarko E."/>
            <person name="Jarju S."/>
            <person name="Secka A."/>
            <person name="Antonio M."/>
            <person name="Oren A."/>
            <person name="Chaudhuri R.R."/>
            <person name="La Ragione R."/>
            <person name="Hildebrand F."/>
            <person name="Pallen M.J."/>
        </authorList>
    </citation>
    <scope>NUCLEOTIDE SEQUENCE</scope>
    <source>
        <strain evidence="5">ChiSxjej3B15-572</strain>
    </source>
</reference>
<keyword evidence="3" id="KW-0804">Transcription</keyword>
<gene>
    <name evidence="5" type="ORF">H9856_03270</name>
</gene>
<reference evidence="5" key="2">
    <citation type="submission" date="2021-04" db="EMBL/GenBank/DDBJ databases">
        <authorList>
            <person name="Gilroy R."/>
        </authorList>
    </citation>
    <scope>NUCLEOTIDE SEQUENCE</scope>
    <source>
        <strain evidence="5">ChiSxjej3B15-572</strain>
    </source>
</reference>
<evidence type="ECO:0000313" key="5">
    <source>
        <dbReference type="EMBL" id="HIX35414.1"/>
    </source>
</evidence>